<feature type="region of interest" description="Disordered" evidence="1">
    <location>
        <begin position="78"/>
        <end position="105"/>
    </location>
</feature>
<sequence>MFTIQSLSRCVMGNKPNAVLLRRWREEGAVFSSVPVNHAVRSRVCVPVHGHVVTDADWSSIRSRWRSKQTHTLHISFLEEKDSKDRHSKEKEDQSKRKDKDVVSSSSISSVLLGMAKCVSGQPAAPQRPTHPPAGRHHTTGHQPPPSSSTRRRRIQGRRRPEPAGLLLLTQPGLLFRSSADDKDEKISWHLYLSILELQRIGSQNFSTIVASHSRTRSLPGAFSCAAKGIGEGEWGLNEGGNGHNSNDPGAF</sequence>
<name>A0AAQ3SP41_PASNO</name>
<evidence type="ECO:0000313" key="3">
    <source>
        <dbReference type="Proteomes" id="UP001341281"/>
    </source>
</evidence>
<dbReference type="Proteomes" id="UP001341281">
    <property type="component" value="Chromosome 02"/>
</dbReference>
<feature type="compositionally biased region" description="Basic and acidic residues" evidence="1">
    <location>
        <begin position="78"/>
        <end position="102"/>
    </location>
</feature>
<organism evidence="2 3">
    <name type="scientific">Paspalum notatum var. saurae</name>
    <dbReference type="NCBI Taxonomy" id="547442"/>
    <lineage>
        <taxon>Eukaryota</taxon>
        <taxon>Viridiplantae</taxon>
        <taxon>Streptophyta</taxon>
        <taxon>Embryophyta</taxon>
        <taxon>Tracheophyta</taxon>
        <taxon>Spermatophyta</taxon>
        <taxon>Magnoliopsida</taxon>
        <taxon>Liliopsida</taxon>
        <taxon>Poales</taxon>
        <taxon>Poaceae</taxon>
        <taxon>PACMAD clade</taxon>
        <taxon>Panicoideae</taxon>
        <taxon>Andropogonodae</taxon>
        <taxon>Paspaleae</taxon>
        <taxon>Paspalinae</taxon>
        <taxon>Paspalum</taxon>
    </lineage>
</organism>
<dbReference type="EMBL" id="CP144746">
    <property type="protein sequence ID" value="WVZ57827.1"/>
    <property type="molecule type" value="Genomic_DNA"/>
</dbReference>
<protein>
    <submittedName>
        <fullName evidence="2">Uncharacterized protein</fullName>
    </submittedName>
</protein>
<proteinExistence type="predicted"/>
<reference evidence="2 3" key="1">
    <citation type="submission" date="2024-02" db="EMBL/GenBank/DDBJ databases">
        <title>High-quality chromosome-scale genome assembly of Pensacola bahiagrass (Paspalum notatum Flugge var. saurae).</title>
        <authorList>
            <person name="Vega J.M."/>
            <person name="Podio M."/>
            <person name="Orjuela J."/>
            <person name="Siena L.A."/>
            <person name="Pessino S.C."/>
            <person name="Combes M.C."/>
            <person name="Mariac C."/>
            <person name="Albertini E."/>
            <person name="Pupilli F."/>
            <person name="Ortiz J.P.A."/>
            <person name="Leblanc O."/>
        </authorList>
    </citation>
    <scope>NUCLEOTIDE SEQUENCE [LARGE SCALE GENOMIC DNA]</scope>
    <source>
        <strain evidence="2">R1</strain>
        <tissue evidence="2">Leaf</tissue>
    </source>
</reference>
<gene>
    <name evidence="2" type="ORF">U9M48_008166</name>
</gene>
<evidence type="ECO:0000256" key="1">
    <source>
        <dbReference type="SAM" id="MobiDB-lite"/>
    </source>
</evidence>
<accession>A0AAQ3SP41</accession>
<evidence type="ECO:0000313" key="2">
    <source>
        <dbReference type="EMBL" id="WVZ57827.1"/>
    </source>
</evidence>
<feature type="region of interest" description="Disordered" evidence="1">
    <location>
        <begin position="120"/>
        <end position="164"/>
    </location>
</feature>
<keyword evidence="3" id="KW-1185">Reference proteome</keyword>
<dbReference type="AlphaFoldDB" id="A0AAQ3SP41"/>